<evidence type="ECO:0000256" key="1">
    <source>
        <dbReference type="ARBA" id="ARBA00001445"/>
    </source>
</evidence>
<protein>
    <recommendedName>
        <fullName evidence="2">alpha-L-rhamnosidase</fullName>
        <ecNumber evidence="2">3.2.1.40</ecNumber>
    </recommendedName>
</protein>
<comment type="caution">
    <text evidence="9">The sequence shown here is derived from an EMBL/GenBank/DDBJ whole genome shotgun (WGS) entry which is preliminary data.</text>
</comment>
<feature type="chain" id="PRO_5021838635" description="alpha-L-rhamnosidase" evidence="4">
    <location>
        <begin position="21"/>
        <end position="929"/>
    </location>
</feature>
<feature type="domain" description="Bacterial alpha-L-rhamnosidase N-terminal" evidence="6">
    <location>
        <begin position="180"/>
        <end position="348"/>
    </location>
</feature>
<dbReference type="OrthoDB" id="9766741at2"/>
<evidence type="ECO:0000259" key="8">
    <source>
        <dbReference type="Pfam" id="PF17390"/>
    </source>
</evidence>
<dbReference type="Gene3D" id="2.60.40.10">
    <property type="entry name" value="Immunoglobulins"/>
    <property type="match status" value="1"/>
</dbReference>
<dbReference type="Pfam" id="PF05592">
    <property type="entry name" value="Bac_rhamnosid"/>
    <property type="match status" value="1"/>
</dbReference>
<dbReference type="Gene3D" id="1.50.10.10">
    <property type="match status" value="1"/>
</dbReference>
<organism evidence="9 10">
    <name type="scientific">Chitinophaga polysaccharea</name>
    <dbReference type="NCBI Taxonomy" id="1293035"/>
    <lineage>
        <taxon>Bacteria</taxon>
        <taxon>Pseudomonadati</taxon>
        <taxon>Bacteroidota</taxon>
        <taxon>Chitinophagia</taxon>
        <taxon>Chitinophagales</taxon>
        <taxon>Chitinophagaceae</taxon>
        <taxon>Chitinophaga</taxon>
    </lineage>
</organism>
<feature type="domain" description="Alpha-L-rhamnosidase concanavalin-like" evidence="5">
    <location>
        <begin position="360"/>
        <end position="451"/>
    </location>
</feature>
<dbReference type="InterPro" id="IPR035396">
    <property type="entry name" value="Bac_rhamnosid6H"/>
</dbReference>
<dbReference type="InterPro" id="IPR008928">
    <property type="entry name" value="6-hairpin_glycosidase_sf"/>
</dbReference>
<evidence type="ECO:0000259" key="5">
    <source>
        <dbReference type="Pfam" id="PF05592"/>
    </source>
</evidence>
<feature type="domain" description="Alpha-L-rhamnosidase C-terminal" evidence="8">
    <location>
        <begin position="822"/>
        <end position="896"/>
    </location>
</feature>
<dbReference type="Pfam" id="PF08531">
    <property type="entry name" value="Bac_rhamnosid_N"/>
    <property type="match status" value="1"/>
</dbReference>
<dbReference type="InterPro" id="IPR012341">
    <property type="entry name" value="6hp_glycosidase-like_sf"/>
</dbReference>
<evidence type="ECO:0000259" key="6">
    <source>
        <dbReference type="Pfam" id="PF08531"/>
    </source>
</evidence>
<dbReference type="InterPro" id="IPR008979">
    <property type="entry name" value="Galactose-bd-like_sf"/>
</dbReference>
<sequence>MKRVLFLGWLLLLWAAPTLANGGSSLLPAHLRCEYLVNPTGIDEPHPRLGWTFEATDPKAFGQRQTAYRILVAATPEELNDNKGSWWSSGWINSSDMQQIEYKGKPLQSDQSYYWKVSVKDEQGRISPWSETAQWTTGLFQPGEWQASWIGTAEVFDPRQRDCNINDPWLRKTIDLKEAPHKANMFVASIGYHELYVNGKKIGDGVMAPAVSNHTKRARYIAYDIAKELKPGKNVIALWLGTSWSIFGPYITPDKPNTPIVMAQAALYNGNATTPFMLVKTDASWRTHPSPNQLLGTWDFHKMGGEIWDARKEMKDWNTAGCDESNWPSAVVYHPRLLLSAQMVEPNLVINEINPVSVTTAPDGSYVADMGVNFAGWTAIQVHGHPGDTIQFLFSERANVPMTFALHSAVVISNDGTATFHNRFNYSSGRWITIRGLKYTPALTDIRGWLVRTGYTAASSFTCSDSLQNWIYNRVRWTYENLSLGGYIVDCPQRERLGYGGDAHATCETGMYNYHLGAFYTKWMEDWRDVQGSEAVVGNMYDTAWAHKGLMSGRHLHKGIQPHSAPTYMGGGGPPWGGICVSLPWFIYQKEGDRRVLERNFEMIKNWLAFLDTQTKDHLLQRFGGNWDFLGDWLWPGATAEGMNNDKPQTLCLNNCYRVFNLRTAAKIAKVLGKTKEAAEWQQQADLSSRAINTRFYNAADHSYSDSSMGNMAAALLAEVPAPDQRVAVMKRLENEILVVRKGHINVGITGGAMLFRLLRDEGRDDLLYSMTSQTSYPGWGYMKDNDATTIWEMWEKDLPGHSLLHSSFLYPGAWYINGVSGIRRDPASTKGFQHFVVRLPSFNSPQMTWANTSFGSSAGIIKTAWKRENGGLTLRLSVPPNCSATLELTEEEAAGLNAGQAPIKKQRRQNGGVTYELPAGNYVFSTTI</sequence>
<dbReference type="PIRSF" id="PIRSF010631">
    <property type="entry name" value="A-rhamnsds"/>
    <property type="match status" value="1"/>
</dbReference>
<dbReference type="Pfam" id="PF17389">
    <property type="entry name" value="Bac_rhamnosid6H"/>
    <property type="match status" value="1"/>
</dbReference>
<keyword evidence="10" id="KW-1185">Reference proteome</keyword>
<dbReference type="Gene3D" id="2.60.420.10">
    <property type="entry name" value="Maltose phosphorylase, domain 3"/>
    <property type="match status" value="1"/>
</dbReference>
<dbReference type="InterPro" id="IPR016007">
    <property type="entry name" value="Alpha_rhamnosid"/>
</dbReference>
<dbReference type="AlphaFoldDB" id="A0A561PXH5"/>
<accession>A0A561PXH5</accession>
<dbReference type="InterPro" id="IPR008902">
    <property type="entry name" value="Rhamnosid_concanavalin"/>
</dbReference>
<dbReference type="Pfam" id="PF25788">
    <property type="entry name" value="Ig_Rha78A_N"/>
    <property type="match status" value="1"/>
</dbReference>
<evidence type="ECO:0000256" key="2">
    <source>
        <dbReference type="ARBA" id="ARBA00012652"/>
    </source>
</evidence>
<dbReference type="PANTHER" id="PTHR33307:SF6">
    <property type="entry name" value="ALPHA-RHAMNOSIDASE (EUROFUNG)-RELATED"/>
    <property type="match status" value="1"/>
</dbReference>
<reference evidence="9 10" key="1">
    <citation type="submission" date="2019-06" db="EMBL/GenBank/DDBJ databases">
        <title>Sorghum-associated microbial communities from plants grown in Nebraska, USA.</title>
        <authorList>
            <person name="Schachtman D."/>
        </authorList>
    </citation>
    <scope>NUCLEOTIDE SEQUENCE [LARGE SCALE GENOMIC DNA]</scope>
    <source>
        <strain evidence="9 10">1209</strain>
    </source>
</reference>
<dbReference type="EC" id="3.2.1.40" evidence="2"/>
<proteinExistence type="predicted"/>
<dbReference type="EMBL" id="VIWO01000002">
    <property type="protein sequence ID" value="TWF42807.1"/>
    <property type="molecule type" value="Genomic_DNA"/>
</dbReference>
<keyword evidence="3" id="KW-0378">Hydrolase</keyword>
<evidence type="ECO:0000256" key="3">
    <source>
        <dbReference type="ARBA" id="ARBA00022801"/>
    </source>
</evidence>
<dbReference type="PANTHER" id="PTHR33307">
    <property type="entry name" value="ALPHA-RHAMNOSIDASE (EUROFUNG)"/>
    <property type="match status" value="1"/>
</dbReference>
<dbReference type="GO" id="GO:0005975">
    <property type="term" value="P:carbohydrate metabolic process"/>
    <property type="evidence" value="ECO:0007669"/>
    <property type="project" value="InterPro"/>
</dbReference>
<evidence type="ECO:0000313" key="10">
    <source>
        <dbReference type="Proteomes" id="UP000320811"/>
    </source>
</evidence>
<dbReference type="Pfam" id="PF17390">
    <property type="entry name" value="Bac_rhamnosid_C"/>
    <property type="match status" value="1"/>
</dbReference>
<keyword evidence="4" id="KW-0732">Signal</keyword>
<dbReference type="GO" id="GO:0030596">
    <property type="term" value="F:alpha-L-rhamnosidase activity"/>
    <property type="evidence" value="ECO:0007669"/>
    <property type="project" value="UniProtKB-EC"/>
</dbReference>
<gene>
    <name evidence="9" type="ORF">FHW36_102568</name>
</gene>
<evidence type="ECO:0000259" key="7">
    <source>
        <dbReference type="Pfam" id="PF17389"/>
    </source>
</evidence>
<name>A0A561PXH5_9BACT</name>
<dbReference type="InterPro" id="IPR035398">
    <property type="entry name" value="Bac_rhamnosid_C"/>
</dbReference>
<dbReference type="SUPFAM" id="SSF48208">
    <property type="entry name" value="Six-hairpin glycosidases"/>
    <property type="match status" value="1"/>
</dbReference>
<dbReference type="RefSeq" id="WP_145667194.1">
    <property type="nucleotide sequence ID" value="NZ_VIWO01000002.1"/>
</dbReference>
<feature type="signal peptide" evidence="4">
    <location>
        <begin position="1"/>
        <end position="20"/>
    </location>
</feature>
<feature type="domain" description="Alpha-L-rhamnosidase six-hairpin glycosidase" evidence="7">
    <location>
        <begin position="458"/>
        <end position="818"/>
    </location>
</feature>
<dbReference type="Proteomes" id="UP000320811">
    <property type="component" value="Unassembled WGS sequence"/>
</dbReference>
<dbReference type="InterPro" id="IPR013783">
    <property type="entry name" value="Ig-like_fold"/>
</dbReference>
<comment type="catalytic activity">
    <reaction evidence="1">
        <text>Hydrolysis of terminal non-reducing alpha-L-rhamnose residues in alpha-L-rhamnosides.</text>
        <dbReference type="EC" id="3.2.1.40"/>
    </reaction>
</comment>
<evidence type="ECO:0000313" key="9">
    <source>
        <dbReference type="EMBL" id="TWF42807.1"/>
    </source>
</evidence>
<evidence type="ECO:0000256" key="4">
    <source>
        <dbReference type="SAM" id="SignalP"/>
    </source>
</evidence>
<dbReference type="InterPro" id="IPR013737">
    <property type="entry name" value="Bac_rhamnosid_N"/>
</dbReference>
<dbReference type="SUPFAM" id="SSF49785">
    <property type="entry name" value="Galactose-binding domain-like"/>
    <property type="match status" value="1"/>
</dbReference>
<dbReference type="Gene3D" id="2.60.120.260">
    <property type="entry name" value="Galactose-binding domain-like"/>
    <property type="match status" value="2"/>
</dbReference>